<evidence type="ECO:0000256" key="1">
    <source>
        <dbReference type="SAM" id="Phobius"/>
    </source>
</evidence>
<dbReference type="Proteomes" id="UP001500902">
    <property type="component" value="Unassembled WGS sequence"/>
</dbReference>
<dbReference type="EMBL" id="BAAAZP010000187">
    <property type="protein sequence ID" value="GAA3706121.1"/>
    <property type="molecule type" value="Genomic_DNA"/>
</dbReference>
<feature type="transmembrane region" description="Helical" evidence="1">
    <location>
        <begin position="62"/>
        <end position="83"/>
    </location>
</feature>
<feature type="transmembrane region" description="Helical" evidence="1">
    <location>
        <begin position="230"/>
        <end position="253"/>
    </location>
</feature>
<feature type="transmembrane region" description="Helical" evidence="1">
    <location>
        <begin position="117"/>
        <end position="140"/>
    </location>
</feature>
<accession>A0ABP7DLL8</accession>
<keyword evidence="3" id="KW-1185">Reference proteome</keyword>
<gene>
    <name evidence="2" type="ORF">GCM10022224_084520</name>
</gene>
<comment type="caution">
    <text evidence="2">The sequence shown here is derived from an EMBL/GenBank/DDBJ whole genome shotgun (WGS) entry which is preliminary data.</text>
</comment>
<feature type="transmembrane region" description="Helical" evidence="1">
    <location>
        <begin position="152"/>
        <end position="169"/>
    </location>
</feature>
<reference evidence="3" key="1">
    <citation type="journal article" date="2019" name="Int. J. Syst. Evol. Microbiol.">
        <title>The Global Catalogue of Microorganisms (GCM) 10K type strain sequencing project: providing services to taxonomists for standard genome sequencing and annotation.</title>
        <authorList>
            <consortium name="The Broad Institute Genomics Platform"/>
            <consortium name="The Broad Institute Genome Sequencing Center for Infectious Disease"/>
            <person name="Wu L."/>
            <person name="Ma J."/>
        </authorList>
    </citation>
    <scope>NUCLEOTIDE SEQUENCE [LARGE SCALE GENOMIC DNA]</scope>
    <source>
        <strain evidence="3">JCM 16904</strain>
    </source>
</reference>
<evidence type="ECO:0000313" key="3">
    <source>
        <dbReference type="Proteomes" id="UP001500902"/>
    </source>
</evidence>
<organism evidence="2 3">
    <name type="scientific">Nonomuraea antimicrobica</name>
    <dbReference type="NCBI Taxonomy" id="561173"/>
    <lineage>
        <taxon>Bacteria</taxon>
        <taxon>Bacillati</taxon>
        <taxon>Actinomycetota</taxon>
        <taxon>Actinomycetes</taxon>
        <taxon>Streptosporangiales</taxon>
        <taxon>Streptosporangiaceae</taxon>
        <taxon>Nonomuraea</taxon>
    </lineage>
</organism>
<keyword evidence="1" id="KW-0472">Membrane</keyword>
<keyword evidence="1" id="KW-1133">Transmembrane helix</keyword>
<protein>
    <submittedName>
        <fullName evidence="2">Uncharacterized protein</fullName>
    </submittedName>
</protein>
<sequence>MMRAMARAVLRLYPKPWRRRYADEVADLVAARPVRVRTVLDLVAGAADAWLHRRRIPGAEPLRIRIPLALLLPVAAYGLLTLWNPGVRDVPSLHGVWAQAAGLGTTAEHVARTATSLFVAAAATGVLSVMSLLISSFGALGRPSAGAVTRRTARGVVMSAPVLALPVWLVCDLFYRMAFADSGAPVGPLGHAMLGGFMAPLVLALVLPLPSIAARAPTLGPDVRGSGSTLAVAAILNALGWLAVAALLAMGLAQASLGFLVAMAASALVSIGMATLVARSALRQGRTALGQLSLA</sequence>
<proteinExistence type="predicted"/>
<keyword evidence="1" id="KW-0812">Transmembrane</keyword>
<name>A0ABP7DLL8_9ACTN</name>
<evidence type="ECO:0000313" key="2">
    <source>
        <dbReference type="EMBL" id="GAA3706121.1"/>
    </source>
</evidence>
<feature type="transmembrane region" description="Helical" evidence="1">
    <location>
        <begin position="189"/>
        <end position="209"/>
    </location>
</feature>
<feature type="transmembrane region" description="Helical" evidence="1">
    <location>
        <begin position="259"/>
        <end position="278"/>
    </location>
</feature>